<dbReference type="Proteomes" id="UP000225706">
    <property type="component" value="Unassembled WGS sequence"/>
</dbReference>
<evidence type="ECO:0000313" key="2">
    <source>
        <dbReference type="Proteomes" id="UP000225706"/>
    </source>
</evidence>
<accession>A0A2B4SL27</accession>
<dbReference type="OrthoDB" id="5974944at2759"/>
<dbReference type="EMBL" id="LSMT01000056">
    <property type="protein sequence ID" value="PFX30076.1"/>
    <property type="molecule type" value="Genomic_DNA"/>
</dbReference>
<comment type="caution">
    <text evidence="1">The sequence shown here is derived from an EMBL/GenBank/DDBJ whole genome shotgun (WGS) entry which is preliminary data.</text>
</comment>
<dbReference type="PANTHER" id="PTHR33845:SF1">
    <property type="entry name" value="C2H2-TYPE DOMAIN-CONTAINING PROTEIN"/>
    <property type="match status" value="1"/>
</dbReference>
<gene>
    <name evidence="1" type="ORF">AWC38_SpisGene5161</name>
</gene>
<protein>
    <submittedName>
        <fullName evidence="1">Uncharacterized protein</fullName>
    </submittedName>
</protein>
<dbReference type="PANTHER" id="PTHR33845">
    <property type="entry name" value="C2H2-TYPE DOMAIN-CONTAINING PROTEIN"/>
    <property type="match status" value="1"/>
</dbReference>
<organism evidence="1 2">
    <name type="scientific">Stylophora pistillata</name>
    <name type="common">Smooth cauliflower coral</name>
    <dbReference type="NCBI Taxonomy" id="50429"/>
    <lineage>
        <taxon>Eukaryota</taxon>
        <taxon>Metazoa</taxon>
        <taxon>Cnidaria</taxon>
        <taxon>Anthozoa</taxon>
        <taxon>Hexacorallia</taxon>
        <taxon>Scleractinia</taxon>
        <taxon>Astrocoeniina</taxon>
        <taxon>Pocilloporidae</taxon>
        <taxon>Stylophora</taxon>
    </lineage>
</organism>
<reference evidence="2" key="1">
    <citation type="journal article" date="2017" name="bioRxiv">
        <title>Comparative analysis of the genomes of Stylophora pistillata and Acropora digitifera provides evidence for extensive differences between species of corals.</title>
        <authorList>
            <person name="Voolstra C.R."/>
            <person name="Li Y."/>
            <person name="Liew Y.J."/>
            <person name="Baumgarten S."/>
            <person name="Zoccola D."/>
            <person name="Flot J.-F."/>
            <person name="Tambutte S."/>
            <person name="Allemand D."/>
            <person name="Aranda M."/>
        </authorList>
    </citation>
    <scope>NUCLEOTIDE SEQUENCE [LARGE SCALE GENOMIC DNA]</scope>
</reference>
<sequence length="456" mass="50759">MALCSYVTLVGRATPCGKSPDYPDQLECVTLEDCTKDVTGHLSTLGLSADDSRTEMKLLLARAGDGRCCSVLNECKASTRKSLQGLDYFPAEGARAFDELEGLVLQLGELGLGKEWQVRYVKSFKEAKFYLKGDFRAHVSSSSPVASHCSVSALSDTEDSDLRQQCEHNHDELCDQCESLHSTLNDISTAVDEVLDKGFCKNHFLQEIFVPLPTYTHHKSSGEENVLEETSSEASMESSQGTGVFSCLQDGCTHEGVGTLPSLQAPVGQEDSRVSLREGWALRVIKKAYRFNEKQKSYLLSKFRIEQTTGHKLDAEVVARDMRRARGTDGARLFQSSEFLTTTQITTFFSRQSALVRQSDADDADIRAAQEESNFSEAKETVTSIQLDHPLIYDQYDLCEMALKDSLKILRLPMLQHICEDLDLNIPSKPIRKKTPYLALLKEIVSKCTCQKSSRC</sequence>
<name>A0A2B4SL27_STYPI</name>
<evidence type="ECO:0000313" key="1">
    <source>
        <dbReference type="EMBL" id="PFX30076.1"/>
    </source>
</evidence>
<dbReference type="AlphaFoldDB" id="A0A2B4SL27"/>
<keyword evidence="2" id="KW-1185">Reference proteome</keyword>
<proteinExistence type="predicted"/>